<reference evidence="2 3" key="1">
    <citation type="journal article" date="2021" name="Int. J. Syst. Evol. Microbiol.">
        <title>Amazonocrinis nigriterrae gen. nov., sp. nov., Atlanticothrix silvestris gen. nov., sp. nov. and Dendronalium phyllosphericum gen. nov., sp. nov., nostocacean cyanobacteria from Brazilian environments.</title>
        <authorList>
            <person name="Alvarenga D.O."/>
            <person name="Andreote A.P.D."/>
            <person name="Branco L.H.Z."/>
            <person name="Delbaje E."/>
            <person name="Cruz R.B."/>
            <person name="Varani A.M."/>
            <person name="Fiore M.F."/>
        </authorList>
    </citation>
    <scope>NUCLEOTIDE SEQUENCE [LARGE SCALE GENOMIC DNA]</scope>
    <source>
        <strain evidence="2 3">CENA67</strain>
    </source>
</reference>
<feature type="domain" description="HTH arsR-type" evidence="1">
    <location>
        <begin position="25"/>
        <end position="67"/>
    </location>
</feature>
<dbReference type="EMBL" id="JAECZC010000093">
    <property type="protein sequence ID" value="MBH8566323.1"/>
    <property type="molecule type" value="Genomic_DNA"/>
</dbReference>
<dbReference type="InterPro" id="IPR001845">
    <property type="entry name" value="HTH_ArsR_DNA-bd_dom"/>
</dbReference>
<comment type="caution">
    <text evidence="2">The sequence shown here is derived from an EMBL/GenBank/DDBJ whole genome shotgun (WGS) entry which is preliminary data.</text>
</comment>
<name>A0A8J7HUT1_9NOST</name>
<evidence type="ECO:0000259" key="1">
    <source>
        <dbReference type="Pfam" id="PF01022"/>
    </source>
</evidence>
<evidence type="ECO:0000313" key="2">
    <source>
        <dbReference type="EMBL" id="MBH8566323.1"/>
    </source>
</evidence>
<protein>
    <submittedName>
        <fullName evidence="2">ArsR family transcriptional regulator</fullName>
    </submittedName>
</protein>
<dbReference type="InterPro" id="IPR036388">
    <property type="entry name" value="WH-like_DNA-bd_sf"/>
</dbReference>
<organism evidence="2 3">
    <name type="scientific">Amazonocrinis nigriterrae CENA67</name>
    <dbReference type="NCBI Taxonomy" id="2794033"/>
    <lineage>
        <taxon>Bacteria</taxon>
        <taxon>Bacillati</taxon>
        <taxon>Cyanobacteriota</taxon>
        <taxon>Cyanophyceae</taxon>
        <taxon>Nostocales</taxon>
        <taxon>Nostocaceae</taxon>
        <taxon>Amazonocrinis</taxon>
        <taxon>Amazonocrinis nigriterrae</taxon>
    </lineage>
</organism>
<dbReference type="GO" id="GO:0003700">
    <property type="term" value="F:DNA-binding transcription factor activity"/>
    <property type="evidence" value="ECO:0007669"/>
    <property type="project" value="InterPro"/>
</dbReference>
<accession>A0A8J7HUT1</accession>
<dbReference type="RefSeq" id="WP_198128083.1">
    <property type="nucleotide sequence ID" value="NZ_JAECZC010000093.1"/>
</dbReference>
<gene>
    <name evidence="2" type="ORF">I8748_29930</name>
</gene>
<dbReference type="Pfam" id="PF01022">
    <property type="entry name" value="HTH_5"/>
    <property type="match status" value="1"/>
</dbReference>
<dbReference type="InterPro" id="IPR036390">
    <property type="entry name" value="WH_DNA-bd_sf"/>
</dbReference>
<dbReference type="Gene3D" id="1.10.10.10">
    <property type="entry name" value="Winged helix-like DNA-binding domain superfamily/Winged helix DNA-binding domain"/>
    <property type="match status" value="1"/>
</dbReference>
<dbReference type="SUPFAM" id="SSF46785">
    <property type="entry name" value="Winged helix' DNA-binding domain"/>
    <property type="match status" value="1"/>
</dbReference>
<sequence>MNNQDFEQSSAQESIADLINLPDEQRQIVTFIIRQQKATLAEIAVHTNLPEGVIQQHLNNLINQTFIQEIIETDTIYYQPKLPSKNKNQLNQNIWNKL</sequence>
<proteinExistence type="predicted"/>
<evidence type="ECO:0000313" key="3">
    <source>
        <dbReference type="Proteomes" id="UP000632766"/>
    </source>
</evidence>
<dbReference type="Proteomes" id="UP000632766">
    <property type="component" value="Unassembled WGS sequence"/>
</dbReference>
<keyword evidence="3" id="KW-1185">Reference proteome</keyword>
<dbReference type="AlphaFoldDB" id="A0A8J7HUT1"/>